<dbReference type="Gene3D" id="3.30.420.190">
    <property type="entry name" value="conserved archaeal protein q6m145"/>
    <property type="match status" value="1"/>
</dbReference>
<dbReference type="Pfam" id="PF01968">
    <property type="entry name" value="Hydantoinase_A"/>
    <property type="match status" value="1"/>
</dbReference>
<dbReference type="EMBL" id="CP042914">
    <property type="protein sequence ID" value="QEG40098.1"/>
    <property type="molecule type" value="Genomic_DNA"/>
</dbReference>
<accession>A0A5B9QM25</accession>
<dbReference type="NCBIfam" id="TIGR03123">
    <property type="entry name" value="one_C_unchar_1"/>
    <property type="match status" value="1"/>
</dbReference>
<proteinExistence type="predicted"/>
<dbReference type="InterPro" id="IPR002756">
    <property type="entry name" value="MfnF"/>
</dbReference>
<dbReference type="GO" id="GO:0016787">
    <property type="term" value="F:hydrolase activity"/>
    <property type="evidence" value="ECO:0007669"/>
    <property type="project" value="InterPro"/>
</dbReference>
<feature type="domain" description="Hydantoinase A/oxoprolinase" evidence="1">
    <location>
        <begin position="72"/>
        <end position="345"/>
    </location>
</feature>
<dbReference type="InterPro" id="IPR002821">
    <property type="entry name" value="Hydantoinase_A"/>
</dbReference>
<reference evidence="2 3" key="1">
    <citation type="submission" date="2019-08" db="EMBL/GenBank/DDBJ databases">
        <title>Deep-cultivation of Planctomycetes and their phenomic and genomic characterization uncovers novel biology.</title>
        <authorList>
            <person name="Wiegand S."/>
            <person name="Jogler M."/>
            <person name="Boedeker C."/>
            <person name="Pinto D."/>
            <person name="Vollmers J."/>
            <person name="Rivas-Marin E."/>
            <person name="Kohn T."/>
            <person name="Peeters S.H."/>
            <person name="Heuer A."/>
            <person name="Rast P."/>
            <person name="Oberbeckmann S."/>
            <person name="Bunk B."/>
            <person name="Jeske O."/>
            <person name="Meyerdierks A."/>
            <person name="Storesund J.E."/>
            <person name="Kallscheuer N."/>
            <person name="Luecker S."/>
            <person name="Lage O.M."/>
            <person name="Pohl T."/>
            <person name="Merkel B.J."/>
            <person name="Hornburger P."/>
            <person name="Mueller R.-W."/>
            <person name="Bruemmer F."/>
            <person name="Labrenz M."/>
            <person name="Spormann A.M."/>
            <person name="Op den Camp H."/>
            <person name="Overmann J."/>
            <person name="Amann R."/>
            <person name="Jetten M.S.M."/>
            <person name="Mascher T."/>
            <person name="Medema M.H."/>
            <person name="Devos D.P."/>
            <person name="Kaster A.-K."/>
            <person name="Ovreas L."/>
            <person name="Rohde M."/>
            <person name="Galperin M.Y."/>
            <person name="Jogler C."/>
        </authorList>
    </citation>
    <scope>NUCLEOTIDE SEQUENCE [LARGE SCALE GENOMIC DNA]</scope>
    <source>
        <strain evidence="2 3">UC8</strain>
    </source>
</reference>
<dbReference type="SUPFAM" id="SSF53067">
    <property type="entry name" value="Actin-like ATPase domain"/>
    <property type="match status" value="1"/>
</dbReference>
<name>A0A5B9QM25_9BACT</name>
<sequence length="349" mass="37200">MSESVSVARGDDDGDGQSPYVVGLDIGGANLKLADTRGVARDEPFPLWKSPQRLTARLRELLGECSADAPLAVTMTGELADCFDDAAHGVRFIAEAVLAAAPQSASIVFYGVDGRFANLAEVRHDPDRFAASNWHALAYYLAAQLVPDALLIDIGSTTCDIIPLQSGRVGTDSKSDFDRLVAGELLYLGIGRTPVCAVVDHLTFEGRNVPVMNELFATTGDCALMLGIEAEDFLDTDTDTADGKPRSRTAATARLARMIGLDRRRFTEQHAVGCSRQVLQAVQQRVAAAVAAAPTQQTWILSGHGQALLSDTAPAGVEVIDLRERLGESLSRVAPAYAVAQLQAQAWPL</sequence>
<evidence type="ECO:0000313" key="2">
    <source>
        <dbReference type="EMBL" id="QEG40098.1"/>
    </source>
</evidence>
<dbReference type="OrthoDB" id="1792672at2"/>
<evidence type="ECO:0000259" key="1">
    <source>
        <dbReference type="Pfam" id="PF01968"/>
    </source>
</evidence>
<protein>
    <submittedName>
        <fullName evidence="2">Hydantoinase/oxoprolinase</fullName>
    </submittedName>
</protein>
<gene>
    <name evidence="2" type="ORF">UC8_21020</name>
</gene>
<dbReference type="Gene3D" id="3.30.420.40">
    <property type="match status" value="1"/>
</dbReference>
<dbReference type="KEGG" id="rul:UC8_21020"/>
<evidence type="ECO:0000313" key="3">
    <source>
        <dbReference type="Proteomes" id="UP000325286"/>
    </source>
</evidence>
<keyword evidence="3" id="KW-1185">Reference proteome</keyword>
<dbReference type="InterPro" id="IPR043129">
    <property type="entry name" value="ATPase_NBD"/>
</dbReference>
<dbReference type="RefSeq" id="WP_068131125.1">
    <property type="nucleotide sequence ID" value="NZ_CP042914.1"/>
</dbReference>
<dbReference type="AlphaFoldDB" id="A0A5B9QM25"/>
<dbReference type="Proteomes" id="UP000325286">
    <property type="component" value="Chromosome"/>
</dbReference>
<organism evidence="2 3">
    <name type="scientific">Roseimaritima ulvae</name>
    <dbReference type="NCBI Taxonomy" id="980254"/>
    <lineage>
        <taxon>Bacteria</taxon>
        <taxon>Pseudomonadati</taxon>
        <taxon>Planctomycetota</taxon>
        <taxon>Planctomycetia</taxon>
        <taxon>Pirellulales</taxon>
        <taxon>Pirellulaceae</taxon>
        <taxon>Roseimaritima</taxon>
    </lineage>
</organism>